<accession>A0A6A6IVE1</accession>
<organism evidence="1 2">
    <name type="scientific">Trematosphaeria pertusa</name>
    <dbReference type="NCBI Taxonomy" id="390896"/>
    <lineage>
        <taxon>Eukaryota</taxon>
        <taxon>Fungi</taxon>
        <taxon>Dikarya</taxon>
        <taxon>Ascomycota</taxon>
        <taxon>Pezizomycotina</taxon>
        <taxon>Dothideomycetes</taxon>
        <taxon>Pleosporomycetidae</taxon>
        <taxon>Pleosporales</taxon>
        <taxon>Massarineae</taxon>
        <taxon>Trematosphaeriaceae</taxon>
        <taxon>Trematosphaeria</taxon>
    </lineage>
</organism>
<reference evidence="1" key="1">
    <citation type="journal article" date="2020" name="Stud. Mycol.">
        <title>101 Dothideomycetes genomes: a test case for predicting lifestyles and emergence of pathogens.</title>
        <authorList>
            <person name="Haridas S."/>
            <person name="Albert R."/>
            <person name="Binder M."/>
            <person name="Bloem J."/>
            <person name="Labutti K."/>
            <person name="Salamov A."/>
            <person name="Andreopoulos B."/>
            <person name="Baker S."/>
            <person name="Barry K."/>
            <person name="Bills G."/>
            <person name="Bluhm B."/>
            <person name="Cannon C."/>
            <person name="Castanera R."/>
            <person name="Culley D."/>
            <person name="Daum C."/>
            <person name="Ezra D."/>
            <person name="Gonzalez J."/>
            <person name="Henrissat B."/>
            <person name="Kuo A."/>
            <person name="Liang C."/>
            <person name="Lipzen A."/>
            <person name="Lutzoni F."/>
            <person name="Magnuson J."/>
            <person name="Mondo S."/>
            <person name="Nolan M."/>
            <person name="Ohm R."/>
            <person name="Pangilinan J."/>
            <person name="Park H.-J."/>
            <person name="Ramirez L."/>
            <person name="Alfaro M."/>
            <person name="Sun H."/>
            <person name="Tritt A."/>
            <person name="Yoshinaga Y."/>
            <person name="Zwiers L.-H."/>
            <person name="Turgeon B."/>
            <person name="Goodwin S."/>
            <person name="Spatafora J."/>
            <person name="Crous P."/>
            <person name="Grigoriev I."/>
        </authorList>
    </citation>
    <scope>NUCLEOTIDE SEQUENCE</scope>
    <source>
        <strain evidence="1">CBS 122368</strain>
    </source>
</reference>
<dbReference type="AlphaFoldDB" id="A0A6A6IVE1"/>
<dbReference type="GeneID" id="54586004"/>
<keyword evidence="2" id="KW-1185">Reference proteome</keyword>
<dbReference type="Proteomes" id="UP000800094">
    <property type="component" value="Unassembled WGS sequence"/>
</dbReference>
<name>A0A6A6IVE1_9PLEO</name>
<gene>
    <name evidence="1" type="ORF">BU26DRAFT_559213</name>
</gene>
<dbReference type="OrthoDB" id="3738063at2759"/>
<protein>
    <recommendedName>
        <fullName evidence="3">BTB domain-containing protein</fullName>
    </recommendedName>
</protein>
<dbReference type="RefSeq" id="XP_033689539.1">
    <property type="nucleotide sequence ID" value="XM_033832674.1"/>
</dbReference>
<proteinExistence type="predicted"/>
<evidence type="ECO:0000313" key="2">
    <source>
        <dbReference type="Proteomes" id="UP000800094"/>
    </source>
</evidence>
<evidence type="ECO:0000313" key="1">
    <source>
        <dbReference type="EMBL" id="KAF2254535.1"/>
    </source>
</evidence>
<evidence type="ECO:0008006" key="3">
    <source>
        <dbReference type="Google" id="ProtNLM"/>
    </source>
</evidence>
<dbReference type="EMBL" id="ML987190">
    <property type="protein sequence ID" value="KAF2254535.1"/>
    <property type="molecule type" value="Genomic_DNA"/>
</dbReference>
<sequence>MPATKFDIWGMPLPVEGSHFEEDYPPEESYPEASWTGDTEAGYYYEDGYEYDGEEDAGFPWPPENRVPGPSGLKFFRSSYDLELADPSGKDTVIVKVGAEPDASTFCLPAAALLQTSEFFRTKLKPVWFDQESRTVTLADVDPAVFDLYARWLVTGAEILVDEDDWKAAYTEYIKWRLEVQDDKEQHQVDAGKQKCPVTVWDFGLTTKAWFLGNFLMSADFQNHCLGLLYYLNLRYDHVVYDPEYYEEDDREDATWHWGTLAYLDLEDVLDTWEMTEHDEDMRHPLRLFYRDWLKRYWDSYQVSDWDYKALEDADDLIDHCPGLAKELFRGMSYGKGDRRQHCMKTPAEYWVSADSYEKREESVEIYRRARYSGKLPHRRESVSLGPPQWNSEPV</sequence>